<feature type="transmembrane region" description="Helical" evidence="6">
    <location>
        <begin position="125"/>
        <end position="142"/>
    </location>
</feature>
<comment type="caution">
    <text evidence="8">The sequence shown here is derived from an EMBL/GenBank/DDBJ whole genome shotgun (WGS) entry which is preliminary data.</text>
</comment>
<evidence type="ECO:0000313" key="9">
    <source>
        <dbReference type="Proteomes" id="UP001597459"/>
    </source>
</evidence>
<evidence type="ECO:0000256" key="5">
    <source>
        <dbReference type="ARBA" id="ARBA00023136"/>
    </source>
</evidence>
<feature type="transmembrane region" description="Helical" evidence="6">
    <location>
        <begin position="249"/>
        <end position="268"/>
    </location>
</feature>
<keyword evidence="5 6" id="KW-0472">Membrane</keyword>
<feature type="transmembrane region" description="Helical" evidence="6">
    <location>
        <begin position="66"/>
        <end position="85"/>
    </location>
</feature>
<proteinExistence type="inferred from homology"/>
<dbReference type="PANTHER" id="PTHR32322">
    <property type="entry name" value="INNER MEMBRANE TRANSPORTER"/>
    <property type="match status" value="1"/>
</dbReference>
<evidence type="ECO:0000256" key="3">
    <source>
        <dbReference type="ARBA" id="ARBA00022692"/>
    </source>
</evidence>
<reference evidence="9" key="1">
    <citation type="journal article" date="2019" name="Int. J. Syst. Evol. Microbiol.">
        <title>The Global Catalogue of Microorganisms (GCM) 10K type strain sequencing project: providing services to taxonomists for standard genome sequencing and annotation.</title>
        <authorList>
            <consortium name="The Broad Institute Genomics Platform"/>
            <consortium name="The Broad Institute Genome Sequencing Center for Infectious Disease"/>
            <person name="Wu L."/>
            <person name="Ma J."/>
        </authorList>
    </citation>
    <scope>NUCLEOTIDE SEQUENCE [LARGE SCALE GENOMIC DNA]</scope>
    <source>
        <strain evidence="9">KCTC 42423</strain>
    </source>
</reference>
<evidence type="ECO:0000256" key="2">
    <source>
        <dbReference type="ARBA" id="ARBA00007362"/>
    </source>
</evidence>
<feature type="transmembrane region" description="Helical" evidence="6">
    <location>
        <begin position="97"/>
        <end position="116"/>
    </location>
</feature>
<evidence type="ECO:0000256" key="4">
    <source>
        <dbReference type="ARBA" id="ARBA00022989"/>
    </source>
</evidence>
<dbReference type="PANTHER" id="PTHR32322:SF2">
    <property type="entry name" value="EAMA DOMAIN-CONTAINING PROTEIN"/>
    <property type="match status" value="1"/>
</dbReference>
<feature type="transmembrane region" description="Helical" evidence="6">
    <location>
        <begin position="148"/>
        <end position="171"/>
    </location>
</feature>
<dbReference type="InterPro" id="IPR050638">
    <property type="entry name" value="AA-Vitamin_Transporters"/>
</dbReference>
<feature type="domain" description="EamA" evidence="7">
    <location>
        <begin position="9"/>
        <end position="139"/>
    </location>
</feature>
<gene>
    <name evidence="8" type="ORF">ACFSTE_06575</name>
</gene>
<comment type="similarity">
    <text evidence="2">Belongs to the EamA transporter family.</text>
</comment>
<dbReference type="Proteomes" id="UP001597459">
    <property type="component" value="Unassembled WGS sequence"/>
</dbReference>
<dbReference type="Pfam" id="PF00892">
    <property type="entry name" value="EamA"/>
    <property type="match status" value="2"/>
</dbReference>
<sequence>MISNTVKSHLALLSVNIIYGANYLVAKGLMPHKIEASALVFLRIGGAGLLFIVLKTFIKETVAKRDIARLALCGFLGVAANQFFSMNGLSLTSPVDAAIIVTAMPIFTVIMSYFILKEPLTISRILGICVGGGGAVILIYLGKSGTGTGSILGNFFIFINALVFSLYLVLVKPIMSKYKPITVIGWTFLFGFLFMLPFCFSSLMRTDFTSFAPTNWTALFYVVLGPTFLAYLLNMFALKHVKPTVSSSYIYVQPAVAMILVAIVSYMIPDSLYKGDITASKLLCCGLIIIGVYLISSNRSFGKQKKTSIN</sequence>
<comment type="subcellular location">
    <subcellularLocation>
        <location evidence="1">Membrane</location>
        <topology evidence="1">Multi-pass membrane protein</topology>
    </subcellularLocation>
</comment>
<feature type="transmembrane region" description="Helical" evidence="6">
    <location>
        <begin position="216"/>
        <end position="237"/>
    </location>
</feature>
<feature type="transmembrane region" description="Helical" evidence="6">
    <location>
        <begin position="183"/>
        <end position="204"/>
    </location>
</feature>
<evidence type="ECO:0000313" key="8">
    <source>
        <dbReference type="EMBL" id="MFD2590492.1"/>
    </source>
</evidence>
<organism evidence="8 9">
    <name type="scientific">Aquimarina hainanensis</name>
    <dbReference type="NCBI Taxonomy" id="1578017"/>
    <lineage>
        <taxon>Bacteria</taxon>
        <taxon>Pseudomonadati</taxon>
        <taxon>Bacteroidota</taxon>
        <taxon>Flavobacteriia</taxon>
        <taxon>Flavobacteriales</taxon>
        <taxon>Flavobacteriaceae</taxon>
        <taxon>Aquimarina</taxon>
    </lineage>
</organism>
<dbReference type="EMBL" id="JBHULX010000004">
    <property type="protein sequence ID" value="MFD2590492.1"/>
    <property type="molecule type" value="Genomic_DNA"/>
</dbReference>
<evidence type="ECO:0000256" key="1">
    <source>
        <dbReference type="ARBA" id="ARBA00004141"/>
    </source>
</evidence>
<dbReference type="SUPFAM" id="SSF103481">
    <property type="entry name" value="Multidrug resistance efflux transporter EmrE"/>
    <property type="match status" value="2"/>
</dbReference>
<dbReference type="InterPro" id="IPR000620">
    <property type="entry name" value="EamA_dom"/>
</dbReference>
<keyword evidence="3 6" id="KW-0812">Transmembrane</keyword>
<dbReference type="InterPro" id="IPR037185">
    <property type="entry name" value="EmrE-like"/>
</dbReference>
<feature type="transmembrane region" description="Helical" evidence="6">
    <location>
        <begin position="280"/>
        <end position="296"/>
    </location>
</feature>
<evidence type="ECO:0000259" key="7">
    <source>
        <dbReference type="Pfam" id="PF00892"/>
    </source>
</evidence>
<name>A0ABW5N4N5_9FLAO</name>
<feature type="transmembrane region" description="Helical" evidence="6">
    <location>
        <begin position="12"/>
        <end position="30"/>
    </location>
</feature>
<protein>
    <submittedName>
        <fullName evidence="8">DMT family transporter</fullName>
    </submittedName>
</protein>
<dbReference type="RefSeq" id="WP_378257518.1">
    <property type="nucleotide sequence ID" value="NZ_JBHSJV010000001.1"/>
</dbReference>
<feature type="domain" description="EamA" evidence="7">
    <location>
        <begin position="152"/>
        <end position="296"/>
    </location>
</feature>
<dbReference type="Gene3D" id="1.10.3730.20">
    <property type="match status" value="1"/>
</dbReference>
<evidence type="ECO:0000256" key="6">
    <source>
        <dbReference type="SAM" id="Phobius"/>
    </source>
</evidence>
<keyword evidence="4 6" id="KW-1133">Transmembrane helix</keyword>
<keyword evidence="9" id="KW-1185">Reference proteome</keyword>
<accession>A0ABW5N4N5</accession>
<feature type="transmembrane region" description="Helical" evidence="6">
    <location>
        <begin position="36"/>
        <end position="54"/>
    </location>
</feature>